<gene>
    <name evidence="1" type="ORF">L0M14_09030</name>
</gene>
<sequence length="135" mass="15576">MQKHCKCGQSMNLRLRTVIYQNKVDIENVPIYSCETCTRSEVVPHVKPELTGLIGKLGSKPDKQQIMFHEVSEVAYLLLKVTEREHMNDSMEKIVEERINELLDVLLLAQSLGDVPWTEEIRKRLAQITQHTMST</sequence>
<dbReference type="RefSeq" id="WP_235121810.1">
    <property type="nucleotide sequence ID" value="NZ_CP090978.1"/>
</dbReference>
<evidence type="ECO:0008006" key="3">
    <source>
        <dbReference type="Google" id="ProtNLM"/>
    </source>
</evidence>
<evidence type="ECO:0000313" key="2">
    <source>
        <dbReference type="Proteomes" id="UP001649230"/>
    </source>
</evidence>
<accession>A0ABY3SNX0</accession>
<keyword evidence="2" id="KW-1185">Reference proteome</keyword>
<dbReference type="EMBL" id="CP090978">
    <property type="protein sequence ID" value="UJF35240.1"/>
    <property type="molecule type" value="Genomic_DNA"/>
</dbReference>
<name>A0ABY3SNX0_9BACL</name>
<dbReference type="Proteomes" id="UP001649230">
    <property type="component" value="Chromosome"/>
</dbReference>
<protein>
    <recommendedName>
        <fullName evidence="3">Transcriptional regulator</fullName>
    </recommendedName>
</protein>
<evidence type="ECO:0000313" key="1">
    <source>
        <dbReference type="EMBL" id="UJF35240.1"/>
    </source>
</evidence>
<proteinExistence type="predicted"/>
<organism evidence="1 2">
    <name type="scientific">Paenibacillus hexagrammi</name>
    <dbReference type="NCBI Taxonomy" id="2908839"/>
    <lineage>
        <taxon>Bacteria</taxon>
        <taxon>Bacillati</taxon>
        <taxon>Bacillota</taxon>
        <taxon>Bacilli</taxon>
        <taxon>Bacillales</taxon>
        <taxon>Paenibacillaceae</taxon>
        <taxon>Paenibacillus</taxon>
    </lineage>
</organism>
<reference evidence="1 2" key="1">
    <citation type="journal article" date="2024" name="Int. J. Syst. Evol. Microbiol.">
        <title>Paenibacillus hexagrammi sp. nov., a novel bacterium isolated from the gut content of Hexagrammos agrammus.</title>
        <authorList>
            <person name="Jung H.K."/>
            <person name="Kim D.G."/>
            <person name="Zin H."/>
            <person name="Park J."/>
            <person name="Jung H."/>
            <person name="Kim Y.O."/>
            <person name="Kong H.J."/>
            <person name="Kim J.W."/>
            <person name="Kim Y.S."/>
        </authorList>
    </citation>
    <scope>NUCLEOTIDE SEQUENCE [LARGE SCALE GENOMIC DNA]</scope>
    <source>
        <strain evidence="1 2">YPD9-1</strain>
    </source>
</reference>